<dbReference type="AlphaFoldDB" id="A0A1I8FDQ3"/>
<keyword evidence="9" id="KW-0472">Membrane</keyword>
<dbReference type="PANTHER" id="PTHR10027:SF10">
    <property type="entry name" value="SLOWPOKE 2, ISOFORM D"/>
    <property type="match status" value="1"/>
</dbReference>
<sequence>MKQQLPALCPCIYPGQELRPAQAAKRIVSPPHSVFNFVIKILTCILYVIRAMNDNPKADGMTASHAEQGGRESSHFLNISFPGTEKPHQFRQGRRLACRTRRRLRQPDLMENVSAVAASETHRHEHRRDPSSPNGCRSAGSSPPHPQSVIFFVNRSEALWIIQVTVAMFSLTENTPASLTWDTKGNIWHNILSPSFLLELINTSPFILTIFSSRLRCLFVPVFLNCWLAKKQLEQMFADLNRVFQRTSSALAQRLMTVTATTLSFCGIQHLQRGGERHFTLFDSFWFVMVTFSTVGYGDLTPDVWPSQLFMILMICVPSRVEKAVVTWIERKAMVPHTAGTQLKARNTWFVCTTTCTRDTIMDFRTSSTPSEAAECKNAEACFILCPRSYQDQAQPTSTRSCEPGRQ</sequence>
<evidence type="ECO:0000256" key="1">
    <source>
        <dbReference type="ARBA" id="ARBA00004141"/>
    </source>
</evidence>
<dbReference type="PANTHER" id="PTHR10027">
    <property type="entry name" value="CALCIUM-ACTIVATED POTASSIUM CHANNEL ALPHA CHAIN"/>
    <property type="match status" value="1"/>
</dbReference>
<name>A0A1I8FDQ3_9PLAT</name>
<dbReference type="GO" id="GO:0005228">
    <property type="term" value="F:intracellular sodium-activated potassium channel activity"/>
    <property type="evidence" value="ECO:0007669"/>
    <property type="project" value="TreeGrafter"/>
</dbReference>
<dbReference type="SUPFAM" id="SSF81324">
    <property type="entry name" value="Voltage-gated potassium channels"/>
    <property type="match status" value="1"/>
</dbReference>
<evidence type="ECO:0000313" key="14">
    <source>
        <dbReference type="WBParaSite" id="maker-unitig_29823-snap-gene-0.1-mRNA-1"/>
    </source>
</evidence>
<feature type="region of interest" description="Disordered" evidence="11">
    <location>
        <begin position="109"/>
        <end position="142"/>
    </location>
</feature>
<organism evidence="13 14">
    <name type="scientific">Macrostomum lignano</name>
    <dbReference type="NCBI Taxonomy" id="282301"/>
    <lineage>
        <taxon>Eukaryota</taxon>
        <taxon>Metazoa</taxon>
        <taxon>Spiralia</taxon>
        <taxon>Lophotrochozoa</taxon>
        <taxon>Platyhelminthes</taxon>
        <taxon>Rhabditophora</taxon>
        <taxon>Macrostomorpha</taxon>
        <taxon>Macrostomida</taxon>
        <taxon>Macrostomidae</taxon>
        <taxon>Macrostomum</taxon>
    </lineage>
</organism>
<dbReference type="GO" id="GO:0015271">
    <property type="term" value="F:outward rectifier potassium channel activity"/>
    <property type="evidence" value="ECO:0007669"/>
    <property type="project" value="TreeGrafter"/>
</dbReference>
<evidence type="ECO:0000256" key="2">
    <source>
        <dbReference type="ARBA" id="ARBA00022448"/>
    </source>
</evidence>
<feature type="compositionally biased region" description="Polar residues" evidence="11">
    <location>
        <begin position="131"/>
        <end position="141"/>
    </location>
</feature>
<evidence type="ECO:0000256" key="6">
    <source>
        <dbReference type="ARBA" id="ARBA00022958"/>
    </source>
</evidence>
<keyword evidence="13" id="KW-1185">Reference proteome</keyword>
<feature type="domain" description="Potassium channel" evidence="12">
    <location>
        <begin position="260"/>
        <end position="317"/>
    </location>
</feature>
<keyword evidence="10" id="KW-0407">Ion channel</keyword>
<evidence type="ECO:0000256" key="5">
    <source>
        <dbReference type="ARBA" id="ARBA00022826"/>
    </source>
</evidence>
<evidence type="ECO:0000256" key="7">
    <source>
        <dbReference type="ARBA" id="ARBA00022989"/>
    </source>
</evidence>
<feature type="compositionally biased region" description="Basic and acidic residues" evidence="11">
    <location>
        <begin position="120"/>
        <end position="130"/>
    </location>
</feature>
<proteinExistence type="predicted"/>
<evidence type="ECO:0000256" key="3">
    <source>
        <dbReference type="ARBA" id="ARBA00022538"/>
    </source>
</evidence>
<protein>
    <submittedName>
        <fullName evidence="14">Ion_trans_2 domain-containing protein</fullName>
    </submittedName>
</protein>
<accession>A0A1I8FDQ3</accession>
<keyword evidence="5" id="KW-0631">Potassium channel</keyword>
<evidence type="ECO:0000313" key="13">
    <source>
        <dbReference type="Proteomes" id="UP000095280"/>
    </source>
</evidence>
<dbReference type="WBParaSite" id="maker-unitig_29823-snap-gene-0.1-mRNA-1">
    <property type="protein sequence ID" value="maker-unitig_29823-snap-gene-0.1-mRNA-1"/>
    <property type="gene ID" value="maker-unitig_29823-snap-gene-0.1"/>
</dbReference>
<dbReference type="Proteomes" id="UP000095280">
    <property type="component" value="Unplaced"/>
</dbReference>
<dbReference type="InterPro" id="IPR013099">
    <property type="entry name" value="K_chnl_dom"/>
</dbReference>
<reference evidence="14" key="1">
    <citation type="submission" date="2016-11" db="UniProtKB">
        <authorList>
            <consortium name="WormBaseParasite"/>
        </authorList>
    </citation>
    <scope>IDENTIFICATION</scope>
</reference>
<evidence type="ECO:0000256" key="10">
    <source>
        <dbReference type="ARBA" id="ARBA00023303"/>
    </source>
</evidence>
<evidence type="ECO:0000256" key="8">
    <source>
        <dbReference type="ARBA" id="ARBA00023065"/>
    </source>
</evidence>
<keyword evidence="3" id="KW-0633">Potassium transport</keyword>
<keyword evidence="4" id="KW-0812">Transmembrane</keyword>
<dbReference type="GO" id="GO:0005886">
    <property type="term" value="C:plasma membrane"/>
    <property type="evidence" value="ECO:0007669"/>
    <property type="project" value="TreeGrafter"/>
</dbReference>
<keyword evidence="6" id="KW-0630">Potassium</keyword>
<keyword evidence="2" id="KW-0813">Transport</keyword>
<dbReference type="Gene3D" id="1.10.287.70">
    <property type="match status" value="1"/>
</dbReference>
<dbReference type="Pfam" id="PF07885">
    <property type="entry name" value="Ion_trans_2"/>
    <property type="match status" value="1"/>
</dbReference>
<evidence type="ECO:0000259" key="12">
    <source>
        <dbReference type="Pfam" id="PF07885"/>
    </source>
</evidence>
<comment type="subcellular location">
    <subcellularLocation>
        <location evidence="1">Membrane</location>
        <topology evidence="1">Multi-pass membrane protein</topology>
    </subcellularLocation>
</comment>
<evidence type="ECO:0000256" key="11">
    <source>
        <dbReference type="SAM" id="MobiDB-lite"/>
    </source>
</evidence>
<keyword evidence="7" id="KW-1133">Transmembrane helix</keyword>
<dbReference type="InterPro" id="IPR047871">
    <property type="entry name" value="K_chnl_Slo-like"/>
</dbReference>
<keyword evidence="8" id="KW-0406">Ion transport</keyword>
<evidence type="ECO:0000256" key="4">
    <source>
        <dbReference type="ARBA" id="ARBA00022692"/>
    </source>
</evidence>
<evidence type="ECO:0000256" key="9">
    <source>
        <dbReference type="ARBA" id="ARBA00023136"/>
    </source>
</evidence>
<feature type="region of interest" description="Disordered" evidence="11">
    <location>
        <begin position="75"/>
        <end position="95"/>
    </location>
</feature>